<keyword evidence="3" id="KW-1185">Reference proteome</keyword>
<reference evidence="2 3" key="1">
    <citation type="submission" date="2023-12" db="EMBL/GenBank/DDBJ databases">
        <title>Description of new species of Mycobacterium terrae complex isolated from sewage at the Sao Paulo Zoological Park Foundation in Brazil.</title>
        <authorList>
            <person name="Romagnoli C.L."/>
            <person name="Conceicao E.C."/>
            <person name="Machado E."/>
            <person name="Barreto L.B.P.F."/>
            <person name="Sharma A."/>
            <person name="Silva N.M."/>
            <person name="Marques L.E."/>
            <person name="Juliana M.A."/>
            <person name="Lourenco M.C.S."/>
            <person name="Digiampietri L.A."/>
            <person name="Suffys P.N."/>
            <person name="Viana-Niero C."/>
        </authorList>
    </citation>
    <scope>NUCLEOTIDE SEQUENCE [LARGE SCALE GENOMIC DNA]</scope>
    <source>
        <strain evidence="2 3">MYC123</strain>
    </source>
</reference>
<accession>A0ABU5YNQ6</accession>
<protein>
    <submittedName>
        <fullName evidence="2">Glycine betaine ABC transporter substrate-binding protein</fullName>
    </submittedName>
</protein>
<dbReference type="PROSITE" id="PS51257">
    <property type="entry name" value="PROKAR_LIPOPROTEIN"/>
    <property type="match status" value="1"/>
</dbReference>
<feature type="domain" description="ABC-type glycine betaine transport system substrate-binding" evidence="1">
    <location>
        <begin position="31"/>
        <end position="153"/>
    </location>
</feature>
<dbReference type="RefSeq" id="WP_224864976.1">
    <property type="nucleotide sequence ID" value="NZ_JAYJJS010000001.1"/>
</dbReference>
<sequence length="284" mass="29096">MSKRPGHQRPRLGWAAVLVAAGCATHPGPAPLNVGATPDPQSQVLAHLYADALRSTGAAVHIDTVQDPVSALDSGELTLVPGLTGRLLAVFAPSSPARSDRQVYFALAGALPEGLALGDYSITATDKPALAVSTATATSWGGADLSKLVRHCSGLTVGAVKDARTPPVVGSCTLPKVREFPDAAALFAALNAGQVSAAWTSTADVGVPGDAVVLSDGRPALVRAENVVPLYRRNELSEAQLLAVNQVAGVLDSEALIEMSRRVTGGADPQAVADAFLDEHPLGR</sequence>
<proteinExistence type="predicted"/>
<dbReference type="Gene3D" id="3.40.190.120">
    <property type="entry name" value="Osmoprotection protein (prox), domain 2"/>
    <property type="match status" value="1"/>
</dbReference>
<dbReference type="SUPFAM" id="SSF53850">
    <property type="entry name" value="Periplasmic binding protein-like II"/>
    <property type="match status" value="1"/>
</dbReference>
<evidence type="ECO:0000259" key="1">
    <source>
        <dbReference type="Pfam" id="PF04069"/>
    </source>
</evidence>
<gene>
    <name evidence="2" type="ORF">KV112_18470</name>
</gene>
<evidence type="ECO:0000313" key="2">
    <source>
        <dbReference type="EMBL" id="MEB3051702.1"/>
    </source>
</evidence>
<feature type="domain" description="ABC-type glycine betaine transport system substrate-binding" evidence="1">
    <location>
        <begin position="185"/>
        <end position="279"/>
    </location>
</feature>
<dbReference type="InterPro" id="IPR007210">
    <property type="entry name" value="ABC_Gly_betaine_transp_sub-bd"/>
</dbReference>
<evidence type="ECO:0000313" key="3">
    <source>
        <dbReference type="Proteomes" id="UP001299046"/>
    </source>
</evidence>
<dbReference type="Proteomes" id="UP001299046">
    <property type="component" value="Unassembled WGS sequence"/>
</dbReference>
<dbReference type="Pfam" id="PF04069">
    <property type="entry name" value="OpuAC"/>
    <property type="match status" value="2"/>
</dbReference>
<dbReference type="Gene3D" id="3.40.190.10">
    <property type="entry name" value="Periplasmic binding protein-like II"/>
    <property type="match status" value="1"/>
</dbReference>
<dbReference type="EMBL" id="JAYJJT010000025">
    <property type="protein sequence ID" value="MEB3051702.1"/>
    <property type="molecule type" value="Genomic_DNA"/>
</dbReference>
<name>A0ABU5YNQ6_9MYCO</name>
<comment type="caution">
    <text evidence="2">The sequence shown here is derived from an EMBL/GenBank/DDBJ whole genome shotgun (WGS) entry which is preliminary data.</text>
</comment>
<organism evidence="2 3">
    <name type="scientific">[Mycobacterium] zoologicum</name>
    <dbReference type="NCBI Taxonomy" id="2872311"/>
    <lineage>
        <taxon>Bacteria</taxon>
        <taxon>Bacillati</taxon>
        <taxon>Actinomycetota</taxon>
        <taxon>Actinomycetes</taxon>
        <taxon>Mycobacteriales</taxon>
        <taxon>Mycobacteriaceae</taxon>
        <taxon>Mycolicibacter</taxon>
    </lineage>
</organism>